<dbReference type="InterPro" id="IPR010839">
    <property type="entry name" value="AtuA_N"/>
</dbReference>
<proteinExistence type="predicted"/>
<evidence type="ECO:0000313" key="4">
    <source>
        <dbReference type="Proteomes" id="UP000012174"/>
    </source>
</evidence>
<dbReference type="OMA" id="DPAMAWK"/>
<organism evidence="3 4">
    <name type="scientific">Eutypa lata (strain UCR-EL1)</name>
    <name type="common">Grapevine dieback disease fungus</name>
    <name type="synonym">Eutypa armeniacae</name>
    <dbReference type="NCBI Taxonomy" id="1287681"/>
    <lineage>
        <taxon>Eukaryota</taxon>
        <taxon>Fungi</taxon>
        <taxon>Dikarya</taxon>
        <taxon>Ascomycota</taxon>
        <taxon>Pezizomycotina</taxon>
        <taxon>Sordariomycetes</taxon>
        <taxon>Xylariomycetidae</taxon>
        <taxon>Xylariales</taxon>
        <taxon>Diatrypaceae</taxon>
        <taxon>Eutypa</taxon>
    </lineage>
</organism>
<evidence type="ECO:0000313" key="3">
    <source>
        <dbReference type="EMBL" id="EMR68328.1"/>
    </source>
</evidence>
<evidence type="ECO:0000259" key="2">
    <source>
        <dbReference type="Pfam" id="PF14330"/>
    </source>
</evidence>
<dbReference type="AlphaFoldDB" id="M7SUY0"/>
<feature type="domain" description="Acyclic terpene utilisation N-terminal" evidence="1">
    <location>
        <begin position="49"/>
        <end position="199"/>
    </location>
</feature>
<protein>
    <submittedName>
        <fullName evidence="3">Putative caib baif family enzyme protein</fullName>
    </submittedName>
</protein>
<dbReference type="EMBL" id="KB706258">
    <property type="protein sequence ID" value="EMR68328.1"/>
    <property type="molecule type" value="Genomic_DNA"/>
</dbReference>
<gene>
    <name evidence="3" type="ORF">UCREL1_4657</name>
</gene>
<accession>M7SUY0</accession>
<dbReference type="KEGG" id="ela:UCREL1_4657"/>
<dbReference type="OrthoDB" id="5863171at2759"/>
<reference evidence="4" key="1">
    <citation type="journal article" date="2013" name="Genome Announc.">
        <title>Draft genome sequence of the grapevine dieback fungus Eutypa lata UCR-EL1.</title>
        <authorList>
            <person name="Blanco-Ulate B."/>
            <person name="Rolshausen P.E."/>
            <person name="Cantu D."/>
        </authorList>
    </citation>
    <scope>NUCLEOTIDE SEQUENCE [LARGE SCALE GENOMIC DNA]</scope>
    <source>
        <strain evidence="4">UCR-EL1</strain>
    </source>
</reference>
<dbReference type="InterPro" id="IPR025496">
    <property type="entry name" value="DUF4387"/>
</dbReference>
<dbReference type="eggNOG" id="ENOG502QUIE">
    <property type="taxonomic scope" value="Eukaryota"/>
</dbReference>
<name>M7SUY0_EUTLA</name>
<evidence type="ECO:0000259" key="1">
    <source>
        <dbReference type="Pfam" id="PF07287"/>
    </source>
</evidence>
<feature type="domain" description="DUF4387" evidence="2">
    <location>
        <begin position="484"/>
        <end position="567"/>
    </location>
</feature>
<sequence length="608" mass="67156">MLGYGYRHDHFWYGVEKYKPAAIIVDSGSTDGGPYKLGMSKMTCGRQAYVRDLTPILEVCFHHKIKVLISSVGGDGSNLHVQEMLSIVKEIAAEKQFAFKIATISHDISRDLIQTRIRERGCTPCGPLPDLTSEDVEKAVEIVAQMGAEPYIQALNEDPDIILGGRSYDPAPFAGFCLHKGIAPGTAWHMGKIMECGGICAVPKGRSMIATMRKDSFDLTPLSPIERCTPLSVAAHTLYEKTRPDRLPGPGGILHLDEARYEQLVDGRTVRVTGAKFVPSPIYQVKLEGVERLGYRTIFIGGVRDPILISQIDEFLQSVREYTQRLYPELDKSNSCRLVYHVYGKNAVMGPLEAASGVSHELGIMGEVIAPTKEQSHAIANNVRTSLLHMPYSGQLATTGNFASPLSPHEQDAGEVFRFSLYHLIDLQPGQETSLFPITQHVLDGAAKLDATQQRLTQEERDALLEAKPRILAQKPLPAGEAAMMDIASVVRSKNSGPFELTLDIMFDNEESYKRVKAANVLGNEVIKKLYQVQDDDILVNMYFDPAMAWKCTLKRQWAQGSFGYQDQIILAKGGDSKLLDVSLGWISVELFSGDSFPRVRVVGESRG</sequence>
<dbReference type="HOGENOM" id="CLU_028036_1_0_1"/>
<dbReference type="Proteomes" id="UP000012174">
    <property type="component" value="Unassembled WGS sequence"/>
</dbReference>
<keyword evidence="4" id="KW-1185">Reference proteome</keyword>
<dbReference type="Pfam" id="PF07287">
    <property type="entry name" value="AtuA"/>
    <property type="match status" value="1"/>
</dbReference>
<dbReference type="Pfam" id="PF14330">
    <property type="entry name" value="DUF4387"/>
    <property type="match status" value="1"/>
</dbReference>